<dbReference type="Pfam" id="PF00146">
    <property type="entry name" value="NADHdh"/>
    <property type="match status" value="1"/>
</dbReference>
<dbReference type="RefSeq" id="WP_142715539.1">
    <property type="nucleotide sequence ID" value="NZ_FXTH01000016.1"/>
</dbReference>
<feature type="transmembrane region" description="Helical" evidence="6">
    <location>
        <begin position="6"/>
        <end position="24"/>
    </location>
</feature>
<evidence type="ECO:0000256" key="6">
    <source>
        <dbReference type="SAM" id="Phobius"/>
    </source>
</evidence>
<protein>
    <submittedName>
        <fullName evidence="7">NADH dehydrogenase subunit H</fullName>
    </submittedName>
</protein>
<gene>
    <name evidence="7" type="ORF">SAMN06265218_11649</name>
</gene>
<feature type="transmembrane region" description="Helical" evidence="6">
    <location>
        <begin position="93"/>
        <end position="115"/>
    </location>
</feature>
<evidence type="ECO:0000313" key="7">
    <source>
        <dbReference type="EMBL" id="SMO83027.1"/>
    </source>
</evidence>
<feature type="transmembrane region" description="Helical" evidence="6">
    <location>
        <begin position="220"/>
        <end position="240"/>
    </location>
</feature>
<dbReference type="GO" id="GO:0005886">
    <property type="term" value="C:plasma membrane"/>
    <property type="evidence" value="ECO:0007669"/>
    <property type="project" value="UniProtKB-SubCell"/>
</dbReference>
<feature type="transmembrane region" description="Helical" evidence="6">
    <location>
        <begin position="59"/>
        <end position="81"/>
    </location>
</feature>
<accession>A0A521EGH7</accession>
<comment type="subcellular location">
    <subcellularLocation>
        <location evidence="5">Cell membrane</location>
        <topology evidence="5">Multi-pass membrane protein</topology>
    </subcellularLocation>
    <subcellularLocation>
        <location evidence="1">Membrane</location>
        <topology evidence="1">Multi-pass membrane protein</topology>
    </subcellularLocation>
</comment>
<dbReference type="GO" id="GO:0009060">
    <property type="term" value="P:aerobic respiration"/>
    <property type="evidence" value="ECO:0007669"/>
    <property type="project" value="TreeGrafter"/>
</dbReference>
<dbReference type="OrthoDB" id="9803734at2"/>
<sequence>MSTALTWTAIIILFAAGVYFVALMERWSFSGRLDWAGPLHAFLRAFGQEEIRTRRYDTVFYEATPIIFIAVVLLAVAILPFAQGTILLDLGTAALFINAALVYIMVSLIMAGWSANGAYGMIGGWRAMAQLIAYSMAVVMAITAAVMRAESMGMLEVVRSQAPLWNIIYQPVGFLLFYFAVMAMAFLPPFDLPVAEGELAGGAWAEFTGARKILFRLGRLLLVLTLALAVTVFFLGGWLGPWLPDFVWTFIKTALVAASFFWVGRWLPRIRHDHLLEWGWKYAVPAALFNIVQVGIQLLL</sequence>
<keyword evidence="4 6" id="KW-0472">Membrane</keyword>
<dbReference type="GO" id="GO:0003954">
    <property type="term" value="F:NADH dehydrogenase activity"/>
    <property type="evidence" value="ECO:0007669"/>
    <property type="project" value="TreeGrafter"/>
</dbReference>
<keyword evidence="5" id="KW-0520">NAD</keyword>
<evidence type="ECO:0000256" key="5">
    <source>
        <dbReference type="RuleBase" id="RU000471"/>
    </source>
</evidence>
<keyword evidence="2 5" id="KW-0812">Transmembrane</keyword>
<dbReference type="EMBL" id="FXTH01000016">
    <property type="protein sequence ID" value="SMO83027.1"/>
    <property type="molecule type" value="Genomic_DNA"/>
</dbReference>
<dbReference type="InterPro" id="IPR001694">
    <property type="entry name" value="NADH_UbQ_OxRdtase_su1/FPO"/>
</dbReference>
<keyword evidence="3 6" id="KW-1133">Transmembrane helix</keyword>
<dbReference type="PANTHER" id="PTHR11432">
    <property type="entry name" value="NADH DEHYDROGENASE SUBUNIT 1"/>
    <property type="match status" value="1"/>
</dbReference>
<dbReference type="Proteomes" id="UP000317593">
    <property type="component" value="Unassembled WGS sequence"/>
</dbReference>
<name>A0A521EGH7_9BACT</name>
<evidence type="ECO:0000256" key="2">
    <source>
        <dbReference type="ARBA" id="ARBA00022692"/>
    </source>
</evidence>
<proteinExistence type="inferred from homology"/>
<evidence type="ECO:0000313" key="8">
    <source>
        <dbReference type="Proteomes" id="UP000317593"/>
    </source>
</evidence>
<feature type="transmembrane region" description="Helical" evidence="6">
    <location>
        <begin position="127"/>
        <end position="147"/>
    </location>
</feature>
<evidence type="ECO:0000256" key="1">
    <source>
        <dbReference type="ARBA" id="ARBA00004141"/>
    </source>
</evidence>
<dbReference type="PANTHER" id="PTHR11432:SF3">
    <property type="entry name" value="NADH-UBIQUINONE OXIDOREDUCTASE CHAIN 1"/>
    <property type="match status" value="1"/>
</dbReference>
<evidence type="ECO:0000256" key="4">
    <source>
        <dbReference type="ARBA" id="ARBA00023136"/>
    </source>
</evidence>
<comment type="similarity">
    <text evidence="5">Belongs to the complex I subunit 1 family.</text>
</comment>
<organism evidence="7 8">
    <name type="scientific">Fodinibius sediminis</name>
    <dbReference type="NCBI Taxonomy" id="1214077"/>
    <lineage>
        <taxon>Bacteria</taxon>
        <taxon>Pseudomonadati</taxon>
        <taxon>Balneolota</taxon>
        <taxon>Balneolia</taxon>
        <taxon>Balneolales</taxon>
        <taxon>Balneolaceae</taxon>
        <taxon>Fodinibius</taxon>
    </lineage>
</organism>
<feature type="transmembrane region" description="Helical" evidence="6">
    <location>
        <begin position="167"/>
        <end position="187"/>
    </location>
</feature>
<feature type="transmembrane region" description="Helical" evidence="6">
    <location>
        <begin position="246"/>
        <end position="267"/>
    </location>
</feature>
<reference evidence="7 8" key="1">
    <citation type="submission" date="2017-05" db="EMBL/GenBank/DDBJ databases">
        <authorList>
            <person name="Varghese N."/>
            <person name="Submissions S."/>
        </authorList>
    </citation>
    <scope>NUCLEOTIDE SEQUENCE [LARGE SCALE GENOMIC DNA]</scope>
    <source>
        <strain evidence="7 8">DSM 21194</strain>
    </source>
</reference>
<keyword evidence="8" id="KW-1185">Reference proteome</keyword>
<dbReference type="AlphaFoldDB" id="A0A521EGH7"/>
<evidence type="ECO:0000256" key="3">
    <source>
        <dbReference type="ARBA" id="ARBA00022989"/>
    </source>
</evidence>